<dbReference type="SUPFAM" id="SSF49899">
    <property type="entry name" value="Concanavalin A-like lectins/glucanases"/>
    <property type="match status" value="1"/>
</dbReference>
<dbReference type="Pfam" id="PF00722">
    <property type="entry name" value="Glyco_hydro_16"/>
    <property type="match status" value="1"/>
</dbReference>
<keyword evidence="5" id="KW-1185">Reference proteome</keyword>
<keyword evidence="2" id="KW-0812">Transmembrane</keyword>
<evidence type="ECO:0000313" key="4">
    <source>
        <dbReference type="EMBL" id="KAF2084367.1"/>
    </source>
</evidence>
<accession>A0A9P4HP59</accession>
<dbReference type="InterPro" id="IPR050546">
    <property type="entry name" value="Glycosyl_Hydrlase_16"/>
</dbReference>
<feature type="region of interest" description="Disordered" evidence="1">
    <location>
        <begin position="1"/>
        <end position="27"/>
    </location>
</feature>
<dbReference type="InterPro" id="IPR000757">
    <property type="entry name" value="Beta-glucanase-like"/>
</dbReference>
<dbReference type="EMBL" id="ML978742">
    <property type="protein sequence ID" value="KAF2084367.1"/>
    <property type="molecule type" value="Genomic_DNA"/>
</dbReference>
<dbReference type="Proteomes" id="UP000799776">
    <property type="component" value="Unassembled WGS sequence"/>
</dbReference>
<keyword evidence="4" id="KW-0378">Hydrolase</keyword>
<feature type="transmembrane region" description="Helical" evidence="2">
    <location>
        <begin position="53"/>
        <end position="75"/>
    </location>
</feature>
<name>A0A9P4HP59_9PEZI</name>
<dbReference type="PANTHER" id="PTHR10963">
    <property type="entry name" value="GLYCOSYL HYDROLASE-RELATED"/>
    <property type="match status" value="1"/>
</dbReference>
<evidence type="ECO:0000256" key="2">
    <source>
        <dbReference type="SAM" id="Phobius"/>
    </source>
</evidence>
<dbReference type="FunFam" id="2.60.120.200:FF:000178">
    <property type="entry name" value="Glycoside hydrolase family 16 protein"/>
    <property type="match status" value="1"/>
</dbReference>
<feature type="compositionally biased region" description="Polar residues" evidence="1">
    <location>
        <begin position="9"/>
        <end position="18"/>
    </location>
</feature>
<sequence>MQDDRYSTVGISSAATSGPPTPNTVPYFRSRRVEKGEIQTPRMSKKKGMTRESWLWINPVLGLIGGLGVAGALIYTKYQQVIPHHDYCAVLNEDFSSGQLDRGVWTPEIQVNGFGNGEFDETTDSPTNLFILNNQLHIRPTLQDAALITNNNIINLTQAGTCTSPLWSSCVASTNTTNGTIVPPARSARINTKKGANIKYGRVEVRAKMPKGDWLWPAIWMLPTDNAYGAWPASGEIDIAESRGNNHSYWNGKGGNDFAVSTLHWGPDTDYDAYWRTTKANQASHSEYGDKFHTYGLEWTKDYLFTYIDSRLRQVLYVPFVKKTMWEKGDFPASDHNGSRIADPWSQTGNKNTPFDQYFHIMLNVAVGGTNGWFPDGIDSKPWADASQTARRDFWAAKDQWYPTWQESNEMVVDSVKMWQQC</sequence>
<comment type="caution">
    <text evidence="4">The sequence shown here is derived from an EMBL/GenBank/DDBJ whole genome shotgun (WGS) entry which is preliminary data.</text>
</comment>
<evidence type="ECO:0000313" key="5">
    <source>
        <dbReference type="Proteomes" id="UP000799776"/>
    </source>
</evidence>
<evidence type="ECO:0000256" key="1">
    <source>
        <dbReference type="SAM" id="MobiDB-lite"/>
    </source>
</evidence>
<dbReference type="GO" id="GO:0004553">
    <property type="term" value="F:hydrolase activity, hydrolyzing O-glycosyl compounds"/>
    <property type="evidence" value="ECO:0007669"/>
    <property type="project" value="InterPro"/>
</dbReference>
<keyword evidence="2" id="KW-1133">Transmembrane helix</keyword>
<feature type="domain" description="GH16" evidence="3">
    <location>
        <begin position="75"/>
        <end position="422"/>
    </location>
</feature>
<dbReference type="InterPro" id="IPR013320">
    <property type="entry name" value="ConA-like_dom_sf"/>
</dbReference>
<organism evidence="4 5">
    <name type="scientific">Saccharata proteae CBS 121410</name>
    <dbReference type="NCBI Taxonomy" id="1314787"/>
    <lineage>
        <taxon>Eukaryota</taxon>
        <taxon>Fungi</taxon>
        <taxon>Dikarya</taxon>
        <taxon>Ascomycota</taxon>
        <taxon>Pezizomycotina</taxon>
        <taxon>Dothideomycetes</taxon>
        <taxon>Dothideomycetes incertae sedis</taxon>
        <taxon>Botryosphaeriales</taxon>
        <taxon>Saccharataceae</taxon>
        <taxon>Saccharata</taxon>
    </lineage>
</organism>
<reference evidence="4" key="1">
    <citation type="journal article" date="2020" name="Stud. Mycol.">
        <title>101 Dothideomycetes genomes: a test case for predicting lifestyles and emergence of pathogens.</title>
        <authorList>
            <person name="Haridas S."/>
            <person name="Albert R."/>
            <person name="Binder M."/>
            <person name="Bloem J."/>
            <person name="Labutti K."/>
            <person name="Salamov A."/>
            <person name="Andreopoulos B."/>
            <person name="Baker S."/>
            <person name="Barry K."/>
            <person name="Bills G."/>
            <person name="Bluhm B."/>
            <person name="Cannon C."/>
            <person name="Castanera R."/>
            <person name="Culley D."/>
            <person name="Daum C."/>
            <person name="Ezra D."/>
            <person name="Gonzalez J."/>
            <person name="Henrissat B."/>
            <person name="Kuo A."/>
            <person name="Liang C."/>
            <person name="Lipzen A."/>
            <person name="Lutzoni F."/>
            <person name="Magnuson J."/>
            <person name="Mondo S."/>
            <person name="Nolan M."/>
            <person name="Ohm R."/>
            <person name="Pangilinan J."/>
            <person name="Park H.-J."/>
            <person name="Ramirez L."/>
            <person name="Alfaro M."/>
            <person name="Sun H."/>
            <person name="Tritt A."/>
            <person name="Yoshinaga Y."/>
            <person name="Zwiers L.-H."/>
            <person name="Turgeon B."/>
            <person name="Goodwin S."/>
            <person name="Spatafora J."/>
            <person name="Crous P."/>
            <person name="Grigoriev I."/>
        </authorList>
    </citation>
    <scope>NUCLEOTIDE SEQUENCE</scope>
    <source>
        <strain evidence="4">CBS 121410</strain>
    </source>
</reference>
<dbReference type="GO" id="GO:0005975">
    <property type="term" value="P:carbohydrate metabolic process"/>
    <property type="evidence" value="ECO:0007669"/>
    <property type="project" value="InterPro"/>
</dbReference>
<dbReference type="AlphaFoldDB" id="A0A9P4HP59"/>
<evidence type="ECO:0000259" key="3">
    <source>
        <dbReference type="PROSITE" id="PS51762"/>
    </source>
</evidence>
<dbReference type="PROSITE" id="PS51762">
    <property type="entry name" value="GH16_2"/>
    <property type="match status" value="1"/>
</dbReference>
<dbReference type="OrthoDB" id="4781at2759"/>
<dbReference type="PANTHER" id="PTHR10963:SF62">
    <property type="entry name" value="GLUCAN 1,3-BETA-GLUCOSIDASE"/>
    <property type="match status" value="1"/>
</dbReference>
<dbReference type="Gene3D" id="2.60.120.200">
    <property type="match status" value="1"/>
</dbReference>
<protein>
    <submittedName>
        <fullName evidence="4">Glycoside hydrolase family 16 protein</fullName>
    </submittedName>
</protein>
<gene>
    <name evidence="4" type="ORF">K490DRAFT_75895</name>
</gene>
<proteinExistence type="predicted"/>
<keyword evidence="2" id="KW-0472">Membrane</keyword>